<sequence>MPNYEAAVRVLTQDALGNQRWNGLTRECESMPTSAYHEMRNGAAAIVQRLAGAVNWPRLLFEAASRHLRLHPDLEAEDDPHYPAPVDGVCGECLREAFLADDTGAQNWDARPIAPREHLDTDWPAIVAAVFRHRAAAHWHPFKDQ</sequence>
<dbReference type="Proteomes" id="UP000632849">
    <property type="component" value="Unassembled WGS sequence"/>
</dbReference>
<comment type="caution">
    <text evidence="1">The sequence shown here is derived from an EMBL/GenBank/DDBJ whole genome shotgun (WGS) entry which is preliminary data.</text>
</comment>
<gene>
    <name evidence="1" type="ORF">GCM10017667_54940</name>
</gene>
<keyword evidence="2" id="KW-1185">Reference proteome</keyword>
<dbReference type="AlphaFoldDB" id="A0A919BTZ0"/>
<accession>A0A919BTZ0</accession>
<evidence type="ECO:0000313" key="2">
    <source>
        <dbReference type="Proteomes" id="UP000632849"/>
    </source>
</evidence>
<dbReference type="RefSeq" id="WP_190043359.1">
    <property type="nucleotide sequence ID" value="NZ_BNBE01000002.1"/>
</dbReference>
<organism evidence="1 2">
    <name type="scientific">Streptomyces filamentosus</name>
    <name type="common">Streptomyces roseosporus</name>
    <dbReference type="NCBI Taxonomy" id="67294"/>
    <lineage>
        <taxon>Bacteria</taxon>
        <taxon>Bacillati</taxon>
        <taxon>Actinomycetota</taxon>
        <taxon>Actinomycetes</taxon>
        <taxon>Kitasatosporales</taxon>
        <taxon>Streptomycetaceae</taxon>
        <taxon>Streptomyces</taxon>
    </lineage>
</organism>
<proteinExistence type="predicted"/>
<protein>
    <submittedName>
        <fullName evidence="1">Uncharacterized protein</fullName>
    </submittedName>
</protein>
<reference evidence="1" key="2">
    <citation type="submission" date="2020-09" db="EMBL/GenBank/DDBJ databases">
        <authorList>
            <person name="Sun Q."/>
            <person name="Ohkuma M."/>
        </authorList>
    </citation>
    <scope>NUCLEOTIDE SEQUENCE</scope>
    <source>
        <strain evidence="1">JCM 4122</strain>
    </source>
</reference>
<evidence type="ECO:0000313" key="1">
    <source>
        <dbReference type="EMBL" id="GHG13858.1"/>
    </source>
</evidence>
<dbReference type="EMBL" id="BNBE01000002">
    <property type="protein sequence ID" value="GHG13858.1"/>
    <property type="molecule type" value="Genomic_DNA"/>
</dbReference>
<reference evidence="1" key="1">
    <citation type="journal article" date="2014" name="Int. J. Syst. Evol. Microbiol.">
        <title>Complete genome sequence of Corynebacterium casei LMG S-19264T (=DSM 44701T), isolated from a smear-ripened cheese.</title>
        <authorList>
            <consortium name="US DOE Joint Genome Institute (JGI-PGF)"/>
            <person name="Walter F."/>
            <person name="Albersmeier A."/>
            <person name="Kalinowski J."/>
            <person name="Ruckert C."/>
        </authorList>
    </citation>
    <scope>NUCLEOTIDE SEQUENCE</scope>
    <source>
        <strain evidence="1">JCM 4122</strain>
    </source>
</reference>
<name>A0A919BTZ0_STRFL</name>